<evidence type="ECO:0000313" key="3">
    <source>
        <dbReference type="Proteomes" id="UP000298284"/>
    </source>
</evidence>
<dbReference type="OrthoDB" id="1423106at2"/>
<protein>
    <recommendedName>
        <fullName evidence="1">Cthe-2314-like HEPN domain-containing protein</fullName>
    </recommendedName>
</protein>
<dbReference type="Pfam" id="PF18730">
    <property type="entry name" value="HEPN_Cthe2314"/>
    <property type="match status" value="1"/>
</dbReference>
<dbReference type="AlphaFoldDB" id="A0A4Z0MMK4"/>
<evidence type="ECO:0000313" key="2">
    <source>
        <dbReference type="EMBL" id="TGD80821.1"/>
    </source>
</evidence>
<gene>
    <name evidence="2" type="ORF">EU557_13540</name>
</gene>
<name>A0A4Z0MMK4_9BACT</name>
<feature type="domain" description="Cthe-2314-like HEPN" evidence="1">
    <location>
        <begin position="116"/>
        <end position="226"/>
    </location>
</feature>
<reference evidence="2 3" key="1">
    <citation type="submission" date="2019-04" db="EMBL/GenBank/DDBJ databases">
        <authorList>
            <person name="Feng G."/>
            <person name="Zhang J."/>
            <person name="Zhu H."/>
        </authorList>
    </citation>
    <scope>NUCLEOTIDE SEQUENCE [LARGE SCALE GENOMIC DNA]</scope>
    <source>
        <strain evidence="2 3">JCM 19491</strain>
    </source>
</reference>
<accession>A0A4Z0MMK4</accession>
<dbReference type="RefSeq" id="WP_135530962.1">
    <property type="nucleotide sequence ID" value="NZ_SRKZ01000003.1"/>
</dbReference>
<sequence length="260" mass="31041">MDELEFIDILEAHLQGITEKYGLSRIWGEKPGTYIVHGFNLQESFHQVIQRVWFQKLNGEVNLYTLEGQIVFQLEDVINVLAHVILYRTHVAQQPRGIQSHRKCDPPPRDYEFINRQYSTHLDSVFEKLYTFWNHQATLLNYYLPKGLPTRSVNYIHVLEKIPDEFLHLEAAQWLLDFKQTKYKDFNELRKHVVHYGPFQARNQMSMVYSHDQQAKREELLEYLNAPIMLREMVFLARESYYHLLHLLEAMDAVYYPKPA</sequence>
<dbReference type="InterPro" id="IPR041394">
    <property type="entry name" value="HEPN_Cthe2314"/>
</dbReference>
<comment type="caution">
    <text evidence="2">The sequence shown here is derived from an EMBL/GenBank/DDBJ whole genome shotgun (WGS) entry which is preliminary data.</text>
</comment>
<dbReference type="Proteomes" id="UP000298284">
    <property type="component" value="Unassembled WGS sequence"/>
</dbReference>
<keyword evidence="3" id="KW-1185">Reference proteome</keyword>
<evidence type="ECO:0000259" key="1">
    <source>
        <dbReference type="Pfam" id="PF18730"/>
    </source>
</evidence>
<dbReference type="EMBL" id="SRKZ01000003">
    <property type="protein sequence ID" value="TGD80821.1"/>
    <property type="molecule type" value="Genomic_DNA"/>
</dbReference>
<organism evidence="2 3">
    <name type="scientific">Hymenobacter wooponensis</name>
    <dbReference type="NCBI Taxonomy" id="1525360"/>
    <lineage>
        <taxon>Bacteria</taxon>
        <taxon>Pseudomonadati</taxon>
        <taxon>Bacteroidota</taxon>
        <taxon>Cytophagia</taxon>
        <taxon>Cytophagales</taxon>
        <taxon>Hymenobacteraceae</taxon>
        <taxon>Hymenobacter</taxon>
    </lineage>
</organism>
<proteinExistence type="predicted"/>